<accession>A0A0D8J7J5</accession>
<proteinExistence type="predicted"/>
<gene>
    <name evidence="2" type="ORF">LH29_18225</name>
</gene>
<feature type="domain" description="TfoX C-terminal" evidence="1">
    <location>
        <begin position="2"/>
        <end position="78"/>
    </location>
</feature>
<dbReference type="Gene3D" id="1.10.150.20">
    <property type="entry name" value="5' to 3' exonuclease, C-terminal subdomain"/>
    <property type="match status" value="1"/>
</dbReference>
<dbReference type="PANTHER" id="PTHR36121">
    <property type="entry name" value="PROTEIN SXY"/>
    <property type="match status" value="1"/>
</dbReference>
<dbReference type="Proteomes" id="UP000032544">
    <property type="component" value="Unassembled WGS sequence"/>
</dbReference>
<dbReference type="STRING" id="1544798.LH29_18225"/>
<sequence length="84" mass="9690">MKLSELPNIGKTLEQKLLNAGITSHEQLSETGAENTFLRLEIEDESACYNMLCALEGAIQGIRWHQLSKERKDELKEFLRLKRM</sequence>
<dbReference type="PANTHER" id="PTHR36121:SF1">
    <property type="entry name" value="PROTEIN SXY"/>
    <property type="match status" value="1"/>
</dbReference>
<dbReference type="Pfam" id="PF04994">
    <property type="entry name" value="TfoX_C"/>
    <property type="match status" value="1"/>
</dbReference>
<comment type="caution">
    <text evidence="2">The sequence shown here is derived from an EMBL/GenBank/DDBJ whole genome shotgun (WGS) entry which is preliminary data.</text>
</comment>
<dbReference type="OrthoDB" id="9796798at2"/>
<organism evidence="2 3">
    <name type="scientific">Draconibacterium sediminis</name>
    <dbReference type="NCBI Taxonomy" id="1544798"/>
    <lineage>
        <taxon>Bacteria</taxon>
        <taxon>Pseudomonadati</taxon>
        <taxon>Bacteroidota</taxon>
        <taxon>Bacteroidia</taxon>
        <taxon>Marinilabiliales</taxon>
        <taxon>Prolixibacteraceae</taxon>
        <taxon>Draconibacterium</taxon>
    </lineage>
</organism>
<dbReference type="PATRIC" id="fig|1544798.3.peg.3815"/>
<protein>
    <submittedName>
        <fullName evidence="2">Competence protein TfoX</fullName>
    </submittedName>
</protein>
<dbReference type="InterPro" id="IPR047525">
    <property type="entry name" value="TfoX-like"/>
</dbReference>
<dbReference type="InterPro" id="IPR007077">
    <property type="entry name" value="TfoX_C"/>
</dbReference>
<dbReference type="EMBL" id="JRHC01000005">
    <property type="protein sequence ID" value="KJF42491.1"/>
    <property type="molecule type" value="Genomic_DNA"/>
</dbReference>
<evidence type="ECO:0000259" key="1">
    <source>
        <dbReference type="Pfam" id="PF04994"/>
    </source>
</evidence>
<dbReference type="AlphaFoldDB" id="A0A0D8J7J5"/>
<name>A0A0D8J7J5_9BACT</name>
<reference evidence="2 3" key="1">
    <citation type="submission" date="2014-09" db="EMBL/GenBank/DDBJ databases">
        <title>Draft Genome Sequence of Draconibacterium sp. JN14CK-3.</title>
        <authorList>
            <person name="Dong C."/>
            <person name="Lai Q."/>
            <person name="Shao Z."/>
        </authorList>
    </citation>
    <scope>NUCLEOTIDE SEQUENCE [LARGE SCALE GENOMIC DNA]</scope>
    <source>
        <strain evidence="2 3">JN14CK-3</strain>
    </source>
</reference>
<evidence type="ECO:0000313" key="2">
    <source>
        <dbReference type="EMBL" id="KJF42491.1"/>
    </source>
</evidence>
<dbReference type="RefSeq" id="WP_045032237.1">
    <property type="nucleotide sequence ID" value="NZ_JRHC01000005.1"/>
</dbReference>
<evidence type="ECO:0000313" key="3">
    <source>
        <dbReference type="Proteomes" id="UP000032544"/>
    </source>
</evidence>
<keyword evidence="3" id="KW-1185">Reference proteome</keyword>